<name>A0A1Z4MV22_9CYAN</name>
<protein>
    <submittedName>
        <fullName evidence="2">UvrABC system protein C</fullName>
    </submittedName>
</protein>
<dbReference type="SUPFAM" id="SSF82771">
    <property type="entry name" value="GIY-YIG endonuclease"/>
    <property type="match status" value="1"/>
</dbReference>
<feature type="domain" description="GIY-YIG" evidence="1">
    <location>
        <begin position="51"/>
        <end position="129"/>
    </location>
</feature>
<proteinExistence type="predicted"/>
<dbReference type="SMART" id="SM00465">
    <property type="entry name" value="GIYc"/>
    <property type="match status" value="1"/>
</dbReference>
<reference evidence="2 3" key="1">
    <citation type="submission" date="2017-06" db="EMBL/GenBank/DDBJ databases">
        <title>Genome sequencing of cyanobaciteial culture collection at National Institute for Environmental Studies (NIES).</title>
        <authorList>
            <person name="Hirose Y."/>
            <person name="Shimura Y."/>
            <person name="Fujisawa T."/>
            <person name="Nakamura Y."/>
            <person name="Kawachi M."/>
        </authorList>
    </citation>
    <scope>NUCLEOTIDE SEQUENCE [LARGE SCALE GENOMIC DNA]</scope>
    <source>
        <strain evidence="2 3">NIES-37</strain>
    </source>
</reference>
<accession>A0A1Z4MV22</accession>
<dbReference type="AlphaFoldDB" id="A0A1Z4MV22"/>
<evidence type="ECO:0000259" key="1">
    <source>
        <dbReference type="PROSITE" id="PS50164"/>
    </source>
</evidence>
<sequence>MRGAAHHNTEVNEKFIADLLRARARLISNPPAIKLEKTIPYRQGFALTVPNTSGIYLFHDLRGVFYVGQSCDLRRRFDEHFWEKDNPLLARALNNFVGEVYFSFVKVNALEMNSSERQLIHDFYPLCNRILYLSSNN</sequence>
<gene>
    <name evidence="2" type="primary">uvrC_1</name>
    <name evidence="2" type="ORF">NIES37_12670</name>
</gene>
<dbReference type="Gene3D" id="3.40.1440.10">
    <property type="entry name" value="GIY-YIG endonuclease"/>
    <property type="match status" value="1"/>
</dbReference>
<keyword evidence="3" id="KW-1185">Reference proteome</keyword>
<organism evidence="2 3">
    <name type="scientific">Tolypothrix tenuis PCC 7101</name>
    <dbReference type="NCBI Taxonomy" id="231146"/>
    <lineage>
        <taxon>Bacteria</taxon>
        <taxon>Bacillati</taxon>
        <taxon>Cyanobacteriota</taxon>
        <taxon>Cyanophyceae</taxon>
        <taxon>Nostocales</taxon>
        <taxon>Tolypothrichaceae</taxon>
        <taxon>Tolypothrix</taxon>
    </lineage>
</organism>
<evidence type="ECO:0000313" key="2">
    <source>
        <dbReference type="EMBL" id="BAY97329.1"/>
    </source>
</evidence>
<dbReference type="InterPro" id="IPR000305">
    <property type="entry name" value="GIY-YIG_endonuc"/>
</dbReference>
<dbReference type="KEGG" id="ttq:NIES37_12670"/>
<dbReference type="RefSeq" id="WP_096574402.1">
    <property type="nucleotide sequence ID" value="NZ_CAWNJS010000001.1"/>
</dbReference>
<dbReference type="EMBL" id="AP018248">
    <property type="protein sequence ID" value="BAY97329.1"/>
    <property type="molecule type" value="Genomic_DNA"/>
</dbReference>
<dbReference type="Proteomes" id="UP000218785">
    <property type="component" value="Chromosome"/>
</dbReference>
<evidence type="ECO:0000313" key="3">
    <source>
        <dbReference type="Proteomes" id="UP000218785"/>
    </source>
</evidence>
<dbReference type="InterPro" id="IPR035901">
    <property type="entry name" value="GIY-YIG_endonuc_sf"/>
</dbReference>
<dbReference type="PROSITE" id="PS50164">
    <property type="entry name" value="GIY_YIG"/>
    <property type="match status" value="1"/>
</dbReference>